<reference evidence="1 2" key="1">
    <citation type="submission" date="2023-04" db="EMBL/GenBank/DDBJ databases">
        <title>Tenacibaculum tangerinum sp. nov., isolated from sea tidal flat of South Korea.</title>
        <authorList>
            <person name="Lee S.H."/>
            <person name="Kim J.-J."/>
        </authorList>
    </citation>
    <scope>NUCLEOTIDE SEQUENCE [LARGE SCALE GENOMIC DNA]</scope>
    <source>
        <strain evidence="1 2">GRR-S3-23</strain>
    </source>
</reference>
<evidence type="ECO:0000313" key="1">
    <source>
        <dbReference type="EMBL" id="WGH76504.1"/>
    </source>
</evidence>
<dbReference type="Proteomes" id="UP001232001">
    <property type="component" value="Chromosome"/>
</dbReference>
<proteinExistence type="predicted"/>
<dbReference type="EMBL" id="CP122539">
    <property type="protein sequence ID" value="WGH76504.1"/>
    <property type="molecule type" value="Genomic_DNA"/>
</dbReference>
<sequence>MNLETAKYIIDYFPNLMTNEEWNALRYLRLKSKTQGNPKMEKILKSKGDLSISENGLELIKKGSESFRLNVAKRILEERGADLFLNKCPNCEFLARTPQSRQCRNCGNNWHNIKVADFKLNSSFQLTGKQFYLLGEIRNGNIEIGNFIDLTMLGMNCKPKIESIEFALKKVNGEATEDIALGTNELTESQKERLKKIGMFGTPFDIIKER</sequence>
<name>A0ABY8L5F5_9FLAO</name>
<accession>A0ABY8L5F5</accession>
<protein>
    <submittedName>
        <fullName evidence="1">Uncharacterized protein</fullName>
    </submittedName>
</protein>
<dbReference type="RefSeq" id="WP_279652369.1">
    <property type="nucleotide sequence ID" value="NZ_CP122539.1"/>
</dbReference>
<keyword evidence="2" id="KW-1185">Reference proteome</keyword>
<gene>
    <name evidence="1" type="ORF">P8625_04915</name>
</gene>
<organism evidence="1 2">
    <name type="scientific">Tenacibaculum tangerinum</name>
    <dbReference type="NCBI Taxonomy" id="3038772"/>
    <lineage>
        <taxon>Bacteria</taxon>
        <taxon>Pseudomonadati</taxon>
        <taxon>Bacteroidota</taxon>
        <taxon>Flavobacteriia</taxon>
        <taxon>Flavobacteriales</taxon>
        <taxon>Flavobacteriaceae</taxon>
        <taxon>Tenacibaculum</taxon>
    </lineage>
</organism>
<evidence type="ECO:0000313" key="2">
    <source>
        <dbReference type="Proteomes" id="UP001232001"/>
    </source>
</evidence>